<feature type="compositionally biased region" description="Basic and acidic residues" evidence="3">
    <location>
        <begin position="33"/>
        <end position="45"/>
    </location>
</feature>
<dbReference type="EMBL" id="CP042266">
    <property type="protein sequence ID" value="QDY78284.1"/>
    <property type="molecule type" value="Genomic_DNA"/>
</dbReference>
<dbReference type="KEGG" id="sqz:FQU76_19305"/>
<dbReference type="InterPro" id="IPR012338">
    <property type="entry name" value="Beta-lactam/transpept-like"/>
</dbReference>
<organism evidence="4 5">
    <name type="scientific">Streptomyces qinzhouensis</name>
    <dbReference type="NCBI Taxonomy" id="2599401"/>
    <lineage>
        <taxon>Bacteria</taxon>
        <taxon>Bacillati</taxon>
        <taxon>Actinomycetota</taxon>
        <taxon>Actinomycetes</taxon>
        <taxon>Kitasatosporales</taxon>
        <taxon>Streptomycetaceae</taxon>
        <taxon>Streptomyces</taxon>
    </lineage>
</organism>
<evidence type="ECO:0000256" key="3">
    <source>
        <dbReference type="SAM" id="MobiDB-lite"/>
    </source>
</evidence>
<dbReference type="OrthoDB" id="56883at2"/>
<feature type="region of interest" description="Disordered" evidence="3">
    <location>
        <begin position="31"/>
        <end position="71"/>
    </location>
</feature>
<dbReference type="GO" id="GO:0006508">
    <property type="term" value="P:proteolysis"/>
    <property type="evidence" value="ECO:0007669"/>
    <property type="project" value="InterPro"/>
</dbReference>
<dbReference type="Proteomes" id="UP000320580">
    <property type="component" value="Chromosome"/>
</dbReference>
<evidence type="ECO:0000256" key="2">
    <source>
        <dbReference type="ARBA" id="ARBA00022801"/>
    </source>
</evidence>
<reference evidence="4 5" key="1">
    <citation type="submission" date="2019-07" db="EMBL/GenBank/DDBJ databases">
        <authorList>
            <person name="Zhu P."/>
        </authorList>
    </citation>
    <scope>NUCLEOTIDE SEQUENCE [LARGE SCALE GENOMIC DNA]</scope>
    <source>
        <strain evidence="4 5">SSL-25</strain>
    </source>
</reference>
<sequence length="468" mass="47782">MPDIRTWQLATGAAALGLVLAAGAVTAAGPWESGRRTAERDRAAEAEAEPGGGHRRPKGPAPAPSAPPVLTALGAAPKTAAARGEAAGGPARELARRIEPLLRDRGLGPRPGVSVVDLTTGRELYGRDPGRAMIPASTVKIATAVAALSALGPYHRIPTTVHATPDARSLTLVGGGDATLDRAGLRTLARRTAGDLRARKVTKVTLGYDTSAYRGPDLHPIGVNGNIARVTPLMVDQGRTDPRSTGPADRVADPAGEAARTFREMLENEGVTVGGDTAPGRPAAGSEPLAEVLSPPLADLAERMLTTSDNDIAESLARQTAIARNEEPSFAGAGRAVREQLAVLKVPLAGARFADGSGLDRAGRVTPRLLTSLLTRAAEPSHPGLRPVLTGLPIGGFTGTLESRHTGPAPGSGVLRAKTGTLTGVNALSGTVPSHDGTLLGFAFLANDTPSPTAAQPALDRLATALTS</sequence>
<dbReference type="InterPro" id="IPR000667">
    <property type="entry name" value="Peptidase_S13"/>
</dbReference>
<evidence type="ECO:0000256" key="1">
    <source>
        <dbReference type="ARBA" id="ARBA00006096"/>
    </source>
</evidence>
<dbReference type="GO" id="GO:0009002">
    <property type="term" value="F:serine-type D-Ala-D-Ala carboxypeptidase activity"/>
    <property type="evidence" value="ECO:0007669"/>
    <property type="project" value="UniProtKB-EC"/>
</dbReference>
<keyword evidence="2 4" id="KW-0378">Hydrolase</keyword>
<accession>A0A5B8JCX4</accession>
<gene>
    <name evidence="4" type="primary">dacB</name>
    <name evidence="4" type="ORF">FQU76_19305</name>
</gene>
<dbReference type="RefSeq" id="WP_146481603.1">
    <property type="nucleotide sequence ID" value="NZ_CP042266.1"/>
</dbReference>
<name>A0A5B8JCX4_9ACTN</name>
<evidence type="ECO:0000313" key="5">
    <source>
        <dbReference type="Proteomes" id="UP000320580"/>
    </source>
</evidence>
<proteinExistence type="inferred from homology"/>
<dbReference type="PRINTS" id="PR00922">
    <property type="entry name" value="DADACBPTASE3"/>
</dbReference>
<dbReference type="Gene3D" id="3.40.710.10">
    <property type="entry name" value="DD-peptidase/beta-lactamase superfamily"/>
    <property type="match status" value="2"/>
</dbReference>
<evidence type="ECO:0000313" key="4">
    <source>
        <dbReference type="EMBL" id="QDY78284.1"/>
    </source>
</evidence>
<keyword evidence="5" id="KW-1185">Reference proteome</keyword>
<dbReference type="GO" id="GO:0000270">
    <property type="term" value="P:peptidoglycan metabolic process"/>
    <property type="evidence" value="ECO:0007669"/>
    <property type="project" value="TreeGrafter"/>
</dbReference>
<dbReference type="AlphaFoldDB" id="A0A5B8JCX4"/>
<dbReference type="PANTHER" id="PTHR30023">
    <property type="entry name" value="D-ALANYL-D-ALANINE CARBOXYPEPTIDASE"/>
    <property type="match status" value="1"/>
</dbReference>
<dbReference type="PANTHER" id="PTHR30023:SF0">
    <property type="entry name" value="PENICILLIN-SENSITIVE CARBOXYPEPTIDASE A"/>
    <property type="match status" value="1"/>
</dbReference>
<protein>
    <submittedName>
        <fullName evidence="4">D-alanyl-D-alanine carboxypeptidase/D-alanyl-D-alanine-endopeptidase</fullName>
        <ecNumber evidence="4">3.4.16.4</ecNumber>
    </submittedName>
</protein>
<keyword evidence="4" id="KW-0121">Carboxypeptidase</keyword>
<dbReference type="NCBIfam" id="TIGR00666">
    <property type="entry name" value="PBP4"/>
    <property type="match status" value="1"/>
</dbReference>
<comment type="similarity">
    <text evidence="1">Belongs to the peptidase S13 family.</text>
</comment>
<keyword evidence="4" id="KW-0645">Protease</keyword>
<dbReference type="EC" id="3.4.16.4" evidence="4"/>
<dbReference type="Pfam" id="PF02113">
    <property type="entry name" value="Peptidase_S13"/>
    <property type="match status" value="2"/>
</dbReference>
<dbReference type="SUPFAM" id="SSF56601">
    <property type="entry name" value="beta-lactamase/transpeptidase-like"/>
    <property type="match status" value="1"/>
</dbReference>